<dbReference type="EMBL" id="QKRB01000044">
    <property type="protein sequence ID" value="PZD95524.1"/>
    <property type="molecule type" value="Genomic_DNA"/>
</dbReference>
<dbReference type="PANTHER" id="PTHR43000">
    <property type="entry name" value="DTDP-D-GLUCOSE 4,6-DEHYDRATASE-RELATED"/>
    <property type="match status" value="1"/>
</dbReference>
<dbReference type="RefSeq" id="WP_111147154.1">
    <property type="nucleotide sequence ID" value="NZ_QKRB01000044.1"/>
</dbReference>
<evidence type="ECO:0000259" key="2">
    <source>
        <dbReference type="Pfam" id="PF01370"/>
    </source>
</evidence>
<dbReference type="InterPro" id="IPR036291">
    <property type="entry name" value="NAD(P)-bd_dom_sf"/>
</dbReference>
<protein>
    <submittedName>
        <fullName evidence="3">UDP-glucose 4-epimerase</fullName>
    </submittedName>
</protein>
<comment type="caution">
    <text evidence="3">The sequence shown here is derived from an EMBL/GenBank/DDBJ whole genome shotgun (WGS) entry which is preliminary data.</text>
</comment>
<dbReference type="Pfam" id="PF01370">
    <property type="entry name" value="Epimerase"/>
    <property type="match status" value="1"/>
</dbReference>
<dbReference type="InterPro" id="IPR001509">
    <property type="entry name" value="Epimerase_deHydtase"/>
</dbReference>
<accession>A0A2W1LLY0</accession>
<dbReference type="Proteomes" id="UP000249522">
    <property type="component" value="Unassembled WGS sequence"/>
</dbReference>
<proteinExistence type="inferred from homology"/>
<dbReference type="Gene3D" id="3.40.50.720">
    <property type="entry name" value="NAD(P)-binding Rossmann-like Domain"/>
    <property type="match status" value="1"/>
</dbReference>
<sequence length="329" mass="36492">MQKILVTGGAGFIGSHIVDRCIEKGHRTIIVDNLTTGKRENVNPEAIFYEADIRSNDMFSIMEKERPDVVIHHAAQIDVQQSIVNPFEDAGINISGTVNLLKASVTAGVRKFIYASSAAVYGPPESLPVTEDHRKMPISFYGVSKYVPEYYIRTFASLHNIAFTILRYANVYGVRQDPKGEGGVISIFLDRMLQNEPLRVFGDGTQTRDFIYVGDIAEANVQAIDHGDGQIVNISTATSVSLNGLIAAFEGVMGRKQEVSYEEARQGDILHSCLDNSLAKEQLAWEPKVNLEEGLRRIYDYYAPLYSASRIEEAKQLEREAREAALAAT</sequence>
<dbReference type="OrthoDB" id="9771073at2"/>
<comment type="similarity">
    <text evidence="1">Belongs to the NAD(P)-dependent epimerase/dehydratase family.</text>
</comment>
<dbReference type="SUPFAM" id="SSF51735">
    <property type="entry name" value="NAD(P)-binding Rossmann-fold domains"/>
    <property type="match status" value="1"/>
</dbReference>
<reference evidence="3 4" key="1">
    <citation type="submission" date="2018-06" db="EMBL/GenBank/DDBJ databases">
        <title>Paenibacillus imtechensis sp. nov.</title>
        <authorList>
            <person name="Pinnaka A.K."/>
            <person name="Singh H."/>
            <person name="Kaur M."/>
        </authorList>
    </citation>
    <scope>NUCLEOTIDE SEQUENCE [LARGE SCALE GENOMIC DNA]</scope>
    <source>
        <strain evidence="3 4">SMB1</strain>
    </source>
</reference>
<gene>
    <name evidence="3" type="ORF">DNH61_13420</name>
</gene>
<feature type="domain" description="NAD-dependent epimerase/dehydratase" evidence="2">
    <location>
        <begin position="4"/>
        <end position="234"/>
    </location>
</feature>
<evidence type="ECO:0000313" key="3">
    <source>
        <dbReference type="EMBL" id="PZD95524.1"/>
    </source>
</evidence>
<dbReference type="AlphaFoldDB" id="A0A2W1LLY0"/>
<keyword evidence="4" id="KW-1185">Reference proteome</keyword>
<evidence type="ECO:0000256" key="1">
    <source>
        <dbReference type="ARBA" id="ARBA00007637"/>
    </source>
</evidence>
<organism evidence="3 4">
    <name type="scientific">Paenibacillus sambharensis</name>
    <dbReference type="NCBI Taxonomy" id="1803190"/>
    <lineage>
        <taxon>Bacteria</taxon>
        <taxon>Bacillati</taxon>
        <taxon>Bacillota</taxon>
        <taxon>Bacilli</taxon>
        <taxon>Bacillales</taxon>
        <taxon>Paenibacillaceae</taxon>
        <taxon>Paenibacillus</taxon>
    </lineage>
</organism>
<evidence type="ECO:0000313" key="4">
    <source>
        <dbReference type="Proteomes" id="UP000249522"/>
    </source>
</evidence>
<name>A0A2W1LLY0_9BACL</name>